<dbReference type="Pfam" id="PF16967">
    <property type="entry name" value="TcfC"/>
    <property type="match status" value="1"/>
</dbReference>
<protein>
    <recommendedName>
        <fullName evidence="1">Pilus assembly protein E-set like domain-containing protein</fullName>
    </recommendedName>
</protein>
<feature type="domain" description="Pilus assembly protein E-set like" evidence="1">
    <location>
        <begin position="260"/>
        <end position="322"/>
    </location>
</feature>
<name>A0ABN6DQM2_ERWRD</name>
<dbReference type="EMBL" id="AP024329">
    <property type="protein sequence ID" value="BCQ37054.1"/>
    <property type="molecule type" value="Genomic_DNA"/>
</dbReference>
<reference evidence="2 3" key="1">
    <citation type="submission" date="2021-01" db="EMBL/GenBank/DDBJ databases">
        <title>Complete genome sequence of Erwinia rhapontici MAFF 311153.</title>
        <authorList>
            <person name="Morohoshi T."/>
            <person name="Someya N."/>
        </authorList>
    </citation>
    <scope>NUCLEOTIDE SEQUENCE [LARGE SCALE GENOMIC DNA]</scope>
    <source>
        <strain evidence="2 3">MAFF 311153</strain>
    </source>
</reference>
<dbReference type="InterPro" id="IPR032636">
    <property type="entry name" value="Pilus_assem_E-set-like_dom"/>
</dbReference>
<gene>
    <name evidence="2" type="ORF">ERHA53_43970</name>
</gene>
<evidence type="ECO:0000313" key="2">
    <source>
        <dbReference type="EMBL" id="BCQ37054.1"/>
    </source>
</evidence>
<keyword evidence="3" id="KW-1185">Reference proteome</keyword>
<dbReference type="Proteomes" id="UP000677515">
    <property type="component" value="Chromosome"/>
</dbReference>
<proteinExistence type="predicted"/>
<evidence type="ECO:0000259" key="1">
    <source>
        <dbReference type="Pfam" id="PF16967"/>
    </source>
</evidence>
<sequence length="756" mass="83722">MTHRKKNSLPYKGWVFVFFAMNSPGSFAQMKISYNVPAGFSASDLEDDARYLATFNGNTLPDFIIISRQDGKLTFNQRKYLSNGVGVEDIATLKKILENFDYQKCHNGCDLTLEGYRVSVDKVKRTITIRDANSDYIVPATNFGLVHNQSVDLRASSESYRAMNINGNAWLGLPSQSFGFLSWYASRTERENQSTDTQGVSSWYMQKNFADIYVRTGKQNSVDYSSGSISTLLTSGFNQFFTVGSQTHLLSNPNKGSLVLYATSEGNYEFYRNGRMLLKRPAVLGRNEIDFSDLPGGYYPLEIRLVDHNGRLIKKEEREVNNVNFGSGRNAWSLTAGREAQTNLSMLQASWSQDMRWFFVNTSMIHGDKGKWAAELNLTRSIVTGLFQVIPTLGLLSGEKKTGGYVSMSATSEKLGTLSLSRYQNNQVSHFYAGSSSTSLSYSYLLKGAMLSYSYRRYSNSEQQQAEVRWNYRPNGLWANFALGIQKGGYQQSSGNYGVYLNTSWTLNNSQASFSAARSGGQTQLSGDYRKTFDDDFGETTAGTTVNRIGNDTNVNLYASRSGTRGDASLNVGHDKNSTNGDFNYRGMIAANAQGIALGRYSYSGAAMMLETPKIDALDYGFSVEGAPVAGGHRYAIPLKQYTDIPYAQVMTRSNDMDMNIEIPANIVRSHPGQVYNAKATVDINLLYNGFMKTVQGLPVSGVISETGDNVYQNGLFSIASKGVLQQVTVDGKQGSFRCDLTKPRGNDYPCVPLRP</sequence>
<accession>A0ABN6DQM2</accession>
<evidence type="ECO:0000313" key="3">
    <source>
        <dbReference type="Proteomes" id="UP000677515"/>
    </source>
</evidence>
<organism evidence="2 3">
    <name type="scientific">Erwinia rhapontici</name>
    <name type="common">Pectobacterium rhapontici</name>
    <dbReference type="NCBI Taxonomy" id="55212"/>
    <lineage>
        <taxon>Bacteria</taxon>
        <taxon>Pseudomonadati</taxon>
        <taxon>Pseudomonadota</taxon>
        <taxon>Gammaproteobacteria</taxon>
        <taxon>Enterobacterales</taxon>
        <taxon>Erwiniaceae</taxon>
        <taxon>Erwinia</taxon>
    </lineage>
</organism>